<dbReference type="AlphaFoldDB" id="A0A059AZ05"/>
<sequence>MPGASRDVLPILFCFAGFSTTASLRAATQYYSTSLSPVNLSYSSTSFIRRGRNLRKNSLCSFSRSEAGSTN</sequence>
<feature type="chain" id="PRO_5001568208" description="Secreted protein" evidence="1">
    <location>
        <begin position="24"/>
        <end position="71"/>
    </location>
</feature>
<evidence type="ECO:0008006" key="3">
    <source>
        <dbReference type="Google" id="ProtNLM"/>
    </source>
</evidence>
<dbReference type="InParanoid" id="A0A059AZ05"/>
<proteinExistence type="predicted"/>
<organism evidence="2">
    <name type="scientific">Eucalyptus grandis</name>
    <name type="common">Flooded gum</name>
    <dbReference type="NCBI Taxonomy" id="71139"/>
    <lineage>
        <taxon>Eukaryota</taxon>
        <taxon>Viridiplantae</taxon>
        <taxon>Streptophyta</taxon>
        <taxon>Embryophyta</taxon>
        <taxon>Tracheophyta</taxon>
        <taxon>Spermatophyta</taxon>
        <taxon>Magnoliopsida</taxon>
        <taxon>eudicotyledons</taxon>
        <taxon>Gunneridae</taxon>
        <taxon>Pentapetalae</taxon>
        <taxon>rosids</taxon>
        <taxon>malvids</taxon>
        <taxon>Myrtales</taxon>
        <taxon>Myrtaceae</taxon>
        <taxon>Myrtoideae</taxon>
        <taxon>Eucalypteae</taxon>
        <taxon>Eucalyptus</taxon>
    </lineage>
</organism>
<evidence type="ECO:0000256" key="1">
    <source>
        <dbReference type="SAM" id="SignalP"/>
    </source>
</evidence>
<gene>
    <name evidence="2" type="ORF">EUGRSUZ_H01713</name>
</gene>
<name>A0A059AZ05_EUCGR</name>
<reference evidence="2" key="1">
    <citation type="submission" date="2013-07" db="EMBL/GenBank/DDBJ databases">
        <title>The genome of Eucalyptus grandis.</title>
        <authorList>
            <person name="Schmutz J."/>
            <person name="Hayes R."/>
            <person name="Myburg A."/>
            <person name="Tuskan G."/>
            <person name="Grattapaglia D."/>
            <person name="Rokhsar D.S."/>
        </authorList>
    </citation>
    <scope>NUCLEOTIDE SEQUENCE</scope>
    <source>
        <tissue evidence="2">Leaf extractions</tissue>
    </source>
</reference>
<keyword evidence="1" id="KW-0732">Signal</keyword>
<dbReference type="EMBL" id="KK198760">
    <property type="protein sequence ID" value="KCW59098.1"/>
    <property type="molecule type" value="Genomic_DNA"/>
</dbReference>
<feature type="signal peptide" evidence="1">
    <location>
        <begin position="1"/>
        <end position="23"/>
    </location>
</feature>
<protein>
    <recommendedName>
        <fullName evidence="3">Secreted protein</fullName>
    </recommendedName>
</protein>
<dbReference type="Gramene" id="KCW59098">
    <property type="protein sequence ID" value="KCW59098"/>
    <property type="gene ID" value="EUGRSUZ_H01713"/>
</dbReference>
<evidence type="ECO:0000313" key="2">
    <source>
        <dbReference type="EMBL" id="KCW59098.1"/>
    </source>
</evidence>
<accession>A0A059AZ05</accession>